<dbReference type="Gene3D" id="3.40.850.10">
    <property type="entry name" value="Kinesin motor domain"/>
    <property type="match status" value="1"/>
</dbReference>
<dbReference type="InterPro" id="IPR019821">
    <property type="entry name" value="Kinesin_motor_CS"/>
</dbReference>
<accession>A0A7S4VG46</accession>
<dbReference type="EMBL" id="HBNR01028979">
    <property type="protein sequence ID" value="CAE4582251.1"/>
    <property type="molecule type" value="Transcribed_RNA"/>
</dbReference>
<dbReference type="SMART" id="SM00129">
    <property type="entry name" value="KISc"/>
    <property type="match status" value="1"/>
</dbReference>
<dbReference type="PANTHER" id="PTHR47972:SF28">
    <property type="entry name" value="KINESIN-LIKE PROTEIN KLP-3"/>
    <property type="match status" value="1"/>
</dbReference>
<proteinExistence type="inferred from homology"/>
<keyword evidence="4" id="KW-0175">Coiled coil</keyword>
<evidence type="ECO:0000256" key="2">
    <source>
        <dbReference type="ARBA" id="ARBA00022840"/>
    </source>
</evidence>
<feature type="compositionally biased region" description="Low complexity" evidence="5">
    <location>
        <begin position="1174"/>
        <end position="1202"/>
    </location>
</feature>
<evidence type="ECO:0000313" key="7">
    <source>
        <dbReference type="EMBL" id="CAE4582251.1"/>
    </source>
</evidence>
<keyword evidence="1 3" id="KW-0547">Nucleotide-binding</keyword>
<feature type="compositionally biased region" description="Polar residues" evidence="5">
    <location>
        <begin position="1224"/>
        <end position="1235"/>
    </location>
</feature>
<dbReference type="PROSITE" id="PS00411">
    <property type="entry name" value="KINESIN_MOTOR_1"/>
    <property type="match status" value="1"/>
</dbReference>
<feature type="compositionally biased region" description="Polar residues" evidence="5">
    <location>
        <begin position="659"/>
        <end position="680"/>
    </location>
</feature>
<feature type="domain" description="Kinesin motor" evidence="6">
    <location>
        <begin position="146"/>
        <end position="518"/>
    </location>
</feature>
<feature type="coiled-coil region" evidence="4">
    <location>
        <begin position="287"/>
        <end position="314"/>
    </location>
</feature>
<feature type="region of interest" description="Disordered" evidence="5">
    <location>
        <begin position="46"/>
        <end position="149"/>
    </location>
</feature>
<dbReference type="PROSITE" id="PS50067">
    <property type="entry name" value="KINESIN_MOTOR_2"/>
    <property type="match status" value="1"/>
</dbReference>
<feature type="region of interest" description="Disordered" evidence="5">
    <location>
        <begin position="967"/>
        <end position="1013"/>
    </location>
</feature>
<feature type="coiled-coil region" evidence="4">
    <location>
        <begin position="547"/>
        <end position="595"/>
    </location>
</feature>
<feature type="binding site" evidence="3">
    <location>
        <begin position="276"/>
        <end position="283"/>
    </location>
    <ligand>
        <name>ATP</name>
        <dbReference type="ChEBI" id="CHEBI:30616"/>
    </ligand>
</feature>
<dbReference type="AlphaFoldDB" id="A0A7S4VG46"/>
<dbReference type="PRINTS" id="PR00380">
    <property type="entry name" value="KINESINHEAVY"/>
</dbReference>
<keyword evidence="2 3" id="KW-0067">ATP-binding</keyword>
<feature type="compositionally biased region" description="Polar residues" evidence="5">
    <location>
        <begin position="826"/>
        <end position="837"/>
    </location>
</feature>
<feature type="region of interest" description="Disordered" evidence="5">
    <location>
        <begin position="908"/>
        <end position="943"/>
    </location>
</feature>
<feature type="compositionally biased region" description="Low complexity" evidence="5">
    <location>
        <begin position="967"/>
        <end position="977"/>
    </location>
</feature>
<protein>
    <recommendedName>
        <fullName evidence="6">Kinesin motor domain-containing protein</fullName>
    </recommendedName>
</protein>
<feature type="region of interest" description="Disordered" evidence="5">
    <location>
        <begin position="1095"/>
        <end position="1268"/>
    </location>
</feature>
<dbReference type="PANTHER" id="PTHR47972">
    <property type="entry name" value="KINESIN-LIKE PROTEIN KLP-3"/>
    <property type="match status" value="1"/>
</dbReference>
<sequence>MSSTTLSAGSSASSRLPQVEGLSGQAAAVCGPADCAEAYQEALQQRLTASGELQPPPQAQQPPPPQVPPPSLLALRAQQAAAPAPETAAPVPQPQPPQALQSPPTTTRGVEEAVAAAAATAAAAGERRRSSDGQPQPPQQLGSRGSVRVMARVRPLLSGEEDGEGCLRVLSQTQLEVLTEPRALLADHRSRRRTTGGITQSTWRSLEALPGSLSPRSSISSDASAVSNGRGSMEARTFSFDTVFGTSMSDDDVFGAVQQELATALNGEAVCILAYGATGSGKTHTVMNLAERTAQELERQASSLEQAGLRLEIMVQIVEIYNDQLRDLLAQDANHEPPRLKLSVQANTPMLQGATLRSITGGATPGIAHSLQETLSTGQAQRTTSATAVHARSSRSHLVMKLFLCTRDAMTGSYLRTGKLSLVDLAGSERLKRSEVQGERLKEAQHINKSLSALADVVSAKDRRMSHVPYRNSKLTHMLQDTLGDQCRTVIIVALPPTRSNLDETLHSLHFSARLNCITLEPPRMEAPTKLWMQEPHLRPLQEDAEAERLQAENARLRTDLDRMRSQLEDREVRLQEQERRLLDCERRLEEREKDFAAQHELLLEFASHGLFQGCAGRSQPAAAEDGGAVVWPLPGASAGHVTPAWASTDVPPLPGSAEASSRPSRTPSLSDLGSSTKLSLQPAPQADLGQSCSAGQVSAAAAAAAPPAQTQRAERQAPLSGEQATSVSSCSSATPNWGERSLRETCGAISQEAGAAAALAAAVAGGGEKLRGEAPTQRAPAKTATGPDSAAGGGSARGAGHLPKEHTQVLRTRQVPTPARARGPSQVTRSGRSGTTGADALISPPGRYGTGAAAAAPSLAARAREAPSSARRVPLETKGCPEPAVASAPTLAQPAVAVAAASGKAAGQFEAKTRARPEQQEDSEAGRSRSASSRGLRSTPRKYVVEVITPQHAEQLTHEGLRAAAQEAVAEAQQRELGSPPRSPTLLLCPGEEDSSFDDSSPRSSSSDISLSSNEVDIQHRLVRDLRIEAPQELPSPLSSTVTHLPENGWNCSGILSVGPGSSHTSASGIAGATPQEARAASLGLGSSLRPVPALPSFSGEQRREAWANPTAVPSAGTSSGGAAVHGRGPCADHLMASGKAHSATSRPSTKPSSPRGIVQAPWSGQPAPQPTPRQRAAGAAATGGSQPQQRSPPRAQHPPATSRAPSFSWSPRGRYGRPEPSTAGSRTGTQRGTHSAVGCAPPQTPRREKYMHLVSQVGLGQAGARR</sequence>
<dbReference type="GO" id="GO:0015630">
    <property type="term" value="C:microtubule cytoskeleton"/>
    <property type="evidence" value="ECO:0007669"/>
    <property type="project" value="TreeGrafter"/>
</dbReference>
<feature type="compositionally biased region" description="Low complexity" evidence="5">
    <location>
        <begin position="98"/>
        <end position="124"/>
    </location>
</feature>
<feature type="compositionally biased region" description="Low complexity" evidence="5">
    <location>
        <begin position="929"/>
        <end position="939"/>
    </location>
</feature>
<keyword evidence="3" id="KW-0505">Motor protein</keyword>
<feature type="compositionally biased region" description="Low complexity" evidence="5">
    <location>
        <begin position="999"/>
        <end position="1013"/>
    </location>
</feature>
<feature type="compositionally biased region" description="Low complexity" evidence="5">
    <location>
        <begin position="72"/>
        <end position="90"/>
    </location>
</feature>
<name>A0A7S4VG46_9DINO</name>
<evidence type="ECO:0000256" key="4">
    <source>
        <dbReference type="SAM" id="Coils"/>
    </source>
</evidence>
<dbReference type="InterPro" id="IPR036961">
    <property type="entry name" value="Kinesin_motor_dom_sf"/>
</dbReference>
<feature type="compositionally biased region" description="Low complexity" evidence="5">
    <location>
        <begin position="845"/>
        <end position="873"/>
    </location>
</feature>
<feature type="region of interest" description="Disordered" evidence="5">
    <location>
        <begin position="769"/>
        <end position="886"/>
    </location>
</feature>
<dbReference type="InterPro" id="IPR027417">
    <property type="entry name" value="P-loop_NTPase"/>
</dbReference>
<feature type="compositionally biased region" description="Pro residues" evidence="5">
    <location>
        <begin position="54"/>
        <end position="71"/>
    </location>
</feature>
<reference evidence="7" key="1">
    <citation type="submission" date="2021-01" db="EMBL/GenBank/DDBJ databases">
        <authorList>
            <person name="Corre E."/>
            <person name="Pelletier E."/>
            <person name="Niang G."/>
            <person name="Scheremetjew M."/>
            <person name="Finn R."/>
            <person name="Kale V."/>
            <person name="Holt S."/>
            <person name="Cochrane G."/>
            <person name="Meng A."/>
            <person name="Brown T."/>
            <person name="Cohen L."/>
        </authorList>
    </citation>
    <scope>NUCLEOTIDE SEQUENCE</scope>
    <source>
        <strain evidence="7">CCMP3105</strain>
    </source>
</reference>
<evidence type="ECO:0000256" key="5">
    <source>
        <dbReference type="SAM" id="MobiDB-lite"/>
    </source>
</evidence>
<dbReference type="GO" id="GO:0003777">
    <property type="term" value="F:microtubule motor activity"/>
    <property type="evidence" value="ECO:0007669"/>
    <property type="project" value="InterPro"/>
</dbReference>
<gene>
    <name evidence="7" type="ORF">AMON00008_LOCUS19727</name>
</gene>
<dbReference type="SUPFAM" id="SSF52540">
    <property type="entry name" value="P-loop containing nucleoside triphosphate hydrolases"/>
    <property type="match status" value="1"/>
</dbReference>
<organism evidence="7">
    <name type="scientific">Alexandrium monilatum</name>
    <dbReference type="NCBI Taxonomy" id="311494"/>
    <lineage>
        <taxon>Eukaryota</taxon>
        <taxon>Sar</taxon>
        <taxon>Alveolata</taxon>
        <taxon>Dinophyceae</taxon>
        <taxon>Gonyaulacales</taxon>
        <taxon>Pyrocystaceae</taxon>
        <taxon>Alexandrium</taxon>
    </lineage>
</organism>
<feature type="compositionally biased region" description="Polar residues" evidence="5">
    <location>
        <begin position="723"/>
        <end position="736"/>
    </location>
</feature>
<evidence type="ECO:0000256" key="3">
    <source>
        <dbReference type="PROSITE-ProRule" id="PRU00283"/>
    </source>
</evidence>
<feature type="compositionally biased region" description="Basic and acidic residues" evidence="5">
    <location>
        <begin position="912"/>
        <end position="928"/>
    </location>
</feature>
<dbReference type="GO" id="GO:0007018">
    <property type="term" value="P:microtubule-based movement"/>
    <property type="evidence" value="ECO:0007669"/>
    <property type="project" value="InterPro"/>
</dbReference>
<feature type="compositionally biased region" description="Low complexity" evidence="5">
    <location>
        <begin position="700"/>
        <end position="712"/>
    </location>
</feature>
<evidence type="ECO:0000256" key="1">
    <source>
        <dbReference type="ARBA" id="ARBA00022741"/>
    </source>
</evidence>
<feature type="compositionally biased region" description="Low complexity" evidence="5">
    <location>
        <begin position="1"/>
        <end position="14"/>
    </location>
</feature>
<dbReference type="GO" id="GO:0008017">
    <property type="term" value="F:microtubule binding"/>
    <property type="evidence" value="ECO:0007669"/>
    <property type="project" value="InterPro"/>
</dbReference>
<dbReference type="GO" id="GO:0005524">
    <property type="term" value="F:ATP binding"/>
    <property type="evidence" value="ECO:0007669"/>
    <property type="project" value="UniProtKB-UniRule"/>
</dbReference>
<comment type="similarity">
    <text evidence="3">Belongs to the TRAFAC class myosin-kinesin ATPase superfamily. Kinesin family.</text>
</comment>
<dbReference type="Pfam" id="PF00225">
    <property type="entry name" value="Kinesin"/>
    <property type="match status" value="1"/>
</dbReference>
<feature type="compositionally biased region" description="Low complexity" evidence="5">
    <location>
        <begin position="1144"/>
        <end position="1157"/>
    </location>
</feature>
<feature type="compositionally biased region" description="Low complexity" evidence="5">
    <location>
        <begin position="212"/>
        <end position="227"/>
    </location>
</feature>
<evidence type="ECO:0000259" key="6">
    <source>
        <dbReference type="PROSITE" id="PS50067"/>
    </source>
</evidence>
<feature type="region of interest" description="Disordered" evidence="5">
    <location>
        <begin position="1"/>
        <end position="27"/>
    </location>
</feature>
<dbReference type="InterPro" id="IPR001752">
    <property type="entry name" value="Kinesin_motor_dom"/>
</dbReference>
<feature type="region of interest" description="Disordered" evidence="5">
    <location>
        <begin position="209"/>
        <end position="228"/>
    </location>
</feature>
<feature type="region of interest" description="Disordered" evidence="5">
    <location>
        <begin position="643"/>
        <end position="739"/>
    </location>
</feature>
<dbReference type="InterPro" id="IPR027640">
    <property type="entry name" value="Kinesin-like_fam"/>
</dbReference>